<dbReference type="EMBL" id="JAQZAO010000001">
    <property type="protein sequence ID" value="MDD7964277.1"/>
    <property type="molecule type" value="Genomic_DNA"/>
</dbReference>
<evidence type="ECO:0000313" key="1">
    <source>
        <dbReference type="EMBL" id="MDD7964277.1"/>
    </source>
</evidence>
<organism evidence="1 2">
    <name type="scientific">Actinomycetospora lemnae</name>
    <dbReference type="NCBI Taxonomy" id="3019891"/>
    <lineage>
        <taxon>Bacteria</taxon>
        <taxon>Bacillati</taxon>
        <taxon>Actinomycetota</taxon>
        <taxon>Actinomycetes</taxon>
        <taxon>Pseudonocardiales</taxon>
        <taxon>Pseudonocardiaceae</taxon>
        <taxon>Actinomycetospora</taxon>
    </lineage>
</organism>
<evidence type="ECO:0000313" key="2">
    <source>
        <dbReference type="Proteomes" id="UP001300763"/>
    </source>
</evidence>
<sequence>MDRVAHLLGPGHAPWSLAQVPGRLLDDDARAVHGSLLEQAEPERGG</sequence>
<protein>
    <submittedName>
        <fullName evidence="1">Uncharacterized protein</fullName>
    </submittedName>
</protein>
<reference evidence="1 2" key="1">
    <citation type="submission" date="2023-02" db="EMBL/GenBank/DDBJ databases">
        <title>Genome sequencing required for Actinomycetospora new species description.</title>
        <authorList>
            <person name="Saimee Y."/>
            <person name="Duangmal K."/>
        </authorList>
    </citation>
    <scope>NUCLEOTIDE SEQUENCE [LARGE SCALE GENOMIC DNA]</scope>
    <source>
        <strain evidence="1 2">DW7H6</strain>
    </source>
</reference>
<keyword evidence="2" id="KW-1185">Reference proteome</keyword>
<name>A0ABT5SQG7_9PSEU</name>
<gene>
    <name evidence="1" type="ORF">PGB27_02855</name>
</gene>
<proteinExistence type="predicted"/>
<accession>A0ABT5SQG7</accession>
<dbReference type="RefSeq" id="WP_274198816.1">
    <property type="nucleotide sequence ID" value="NZ_JAQZAO010000001.1"/>
</dbReference>
<dbReference type="Proteomes" id="UP001300763">
    <property type="component" value="Unassembled WGS sequence"/>
</dbReference>
<comment type="caution">
    <text evidence="1">The sequence shown here is derived from an EMBL/GenBank/DDBJ whole genome shotgun (WGS) entry which is preliminary data.</text>
</comment>